<sequence length="155" mass="16749">MSGHGSLSVVHGLHACIPKSVRQSPNPKCDSAGVGLPRGDCVQVMRSGGWGPYQVSALTQRDQSFLALSLLPLPSPPSPPLSPLSPPCSLSPPLPSLFPSLPSLSSLWPLFSLCHVRTTGRRRPSANQYGSWDAIWNVRTMVLIMIEEKDLSQDR</sequence>
<comment type="caution">
    <text evidence="1">The sequence shown here is derived from an EMBL/GenBank/DDBJ whole genome shotgun (WGS) entry which is preliminary data.</text>
</comment>
<accession>A0A834B2P7</accession>
<evidence type="ECO:0000313" key="1">
    <source>
        <dbReference type="EMBL" id="KAF6125382.1"/>
    </source>
</evidence>
<gene>
    <name evidence="1" type="ORF">HJG60_009861</name>
</gene>
<organism evidence="1 2">
    <name type="scientific">Phyllostomus discolor</name>
    <name type="common">pale spear-nosed bat</name>
    <dbReference type="NCBI Taxonomy" id="89673"/>
    <lineage>
        <taxon>Eukaryota</taxon>
        <taxon>Metazoa</taxon>
        <taxon>Chordata</taxon>
        <taxon>Craniata</taxon>
        <taxon>Vertebrata</taxon>
        <taxon>Euteleostomi</taxon>
        <taxon>Mammalia</taxon>
        <taxon>Eutheria</taxon>
        <taxon>Laurasiatheria</taxon>
        <taxon>Chiroptera</taxon>
        <taxon>Yangochiroptera</taxon>
        <taxon>Phyllostomidae</taxon>
        <taxon>Phyllostominae</taxon>
        <taxon>Phyllostomus</taxon>
    </lineage>
</organism>
<dbReference type="EMBL" id="JABVXQ010000002">
    <property type="protein sequence ID" value="KAF6125382.1"/>
    <property type="molecule type" value="Genomic_DNA"/>
</dbReference>
<reference evidence="1 2" key="1">
    <citation type="journal article" date="2020" name="Nature">
        <title>Six reference-quality genomes reveal evolution of bat adaptations.</title>
        <authorList>
            <person name="Jebb D."/>
            <person name="Huang Z."/>
            <person name="Pippel M."/>
            <person name="Hughes G.M."/>
            <person name="Lavrichenko K."/>
            <person name="Devanna P."/>
            <person name="Winkler S."/>
            <person name="Jermiin L.S."/>
            <person name="Skirmuntt E.C."/>
            <person name="Katzourakis A."/>
            <person name="Burkitt-Gray L."/>
            <person name="Ray D.A."/>
            <person name="Sullivan K.A.M."/>
            <person name="Roscito J.G."/>
            <person name="Kirilenko B.M."/>
            <person name="Davalos L.M."/>
            <person name="Corthals A.P."/>
            <person name="Power M.L."/>
            <person name="Jones G."/>
            <person name="Ransome R.D."/>
            <person name="Dechmann D.K.N."/>
            <person name="Locatelli A.G."/>
            <person name="Puechmaille S.J."/>
            <person name="Fedrigo O."/>
            <person name="Jarvis E.D."/>
            <person name="Hiller M."/>
            <person name="Vernes S.C."/>
            <person name="Myers E.W."/>
            <person name="Teeling E.C."/>
        </authorList>
    </citation>
    <scope>NUCLEOTIDE SEQUENCE [LARGE SCALE GENOMIC DNA]</scope>
    <source>
        <strain evidence="1">Bat1K_MPI-CBG_1</strain>
    </source>
</reference>
<dbReference type="AlphaFoldDB" id="A0A834B2P7"/>
<name>A0A834B2P7_9CHIR</name>
<evidence type="ECO:0000313" key="2">
    <source>
        <dbReference type="Proteomes" id="UP000664940"/>
    </source>
</evidence>
<proteinExistence type="predicted"/>
<dbReference type="Proteomes" id="UP000664940">
    <property type="component" value="Unassembled WGS sequence"/>
</dbReference>
<protein>
    <submittedName>
        <fullName evidence="1">Uncharacterized protein</fullName>
    </submittedName>
</protein>